<sequence length="60" mass="5972">MPPIQRLGEAAALFLGGEIQHGGGAADQGGPGAGAKVVSQVWNAREMGVGVDKSGEKELA</sequence>
<organism evidence="1">
    <name type="scientific">bioreactor metagenome</name>
    <dbReference type="NCBI Taxonomy" id="1076179"/>
    <lineage>
        <taxon>unclassified sequences</taxon>
        <taxon>metagenomes</taxon>
        <taxon>ecological metagenomes</taxon>
    </lineage>
</organism>
<name>A0A645FXS9_9ZZZZ</name>
<evidence type="ECO:0000313" key="1">
    <source>
        <dbReference type="EMBL" id="MPN19348.1"/>
    </source>
</evidence>
<proteinExistence type="predicted"/>
<accession>A0A645FXS9</accession>
<dbReference type="AlphaFoldDB" id="A0A645FXS9"/>
<protein>
    <submittedName>
        <fullName evidence="1">Uncharacterized protein</fullName>
    </submittedName>
</protein>
<gene>
    <name evidence="1" type="ORF">SDC9_166716</name>
</gene>
<comment type="caution">
    <text evidence="1">The sequence shown here is derived from an EMBL/GenBank/DDBJ whole genome shotgun (WGS) entry which is preliminary data.</text>
</comment>
<dbReference type="EMBL" id="VSSQ01066891">
    <property type="protein sequence ID" value="MPN19348.1"/>
    <property type="molecule type" value="Genomic_DNA"/>
</dbReference>
<reference evidence="1" key="1">
    <citation type="submission" date="2019-08" db="EMBL/GenBank/DDBJ databases">
        <authorList>
            <person name="Kucharzyk K."/>
            <person name="Murdoch R.W."/>
            <person name="Higgins S."/>
            <person name="Loffler F."/>
        </authorList>
    </citation>
    <scope>NUCLEOTIDE SEQUENCE</scope>
</reference>